<dbReference type="PANTHER" id="PTHR38594:SF1">
    <property type="entry name" value="PEP-DEPENDENT DIHYDROXYACETONE KINASE, PHOSPHORYL DONOR SUBUNIT DHAM"/>
    <property type="match status" value="1"/>
</dbReference>
<keyword evidence="8" id="KW-1185">Reference proteome</keyword>
<dbReference type="RefSeq" id="WP_152359777.1">
    <property type="nucleotide sequence ID" value="NZ_WHJE01000036.1"/>
</dbReference>
<evidence type="ECO:0000256" key="5">
    <source>
        <dbReference type="ARBA" id="ARBA00046577"/>
    </source>
</evidence>
<evidence type="ECO:0000256" key="3">
    <source>
        <dbReference type="ARBA" id="ARBA00012095"/>
    </source>
</evidence>
<keyword evidence="4 7" id="KW-0808">Transferase</keyword>
<dbReference type="OrthoDB" id="350754at2"/>
<feature type="domain" description="PTS EIIA type-4" evidence="6">
    <location>
        <begin position="9"/>
        <end position="138"/>
    </location>
</feature>
<dbReference type="InterPro" id="IPR004701">
    <property type="entry name" value="PTS_EIIA_man-typ"/>
</dbReference>
<evidence type="ECO:0000256" key="1">
    <source>
        <dbReference type="ARBA" id="ARBA00001113"/>
    </source>
</evidence>
<dbReference type="PROSITE" id="PS51096">
    <property type="entry name" value="PTS_EIIA_TYPE_4"/>
    <property type="match status" value="1"/>
</dbReference>
<comment type="catalytic activity">
    <reaction evidence="1">
        <text>dihydroxyacetone + phosphoenolpyruvate = dihydroxyacetone phosphate + pyruvate</text>
        <dbReference type="Rhea" id="RHEA:18381"/>
        <dbReference type="ChEBI" id="CHEBI:15361"/>
        <dbReference type="ChEBI" id="CHEBI:16016"/>
        <dbReference type="ChEBI" id="CHEBI:57642"/>
        <dbReference type="ChEBI" id="CHEBI:58702"/>
        <dbReference type="EC" id="2.7.1.121"/>
    </reaction>
</comment>
<dbReference type="NCBIfam" id="TIGR02364">
    <property type="entry name" value="dha_pts"/>
    <property type="match status" value="1"/>
</dbReference>
<evidence type="ECO:0000313" key="7">
    <source>
        <dbReference type="EMBL" id="KAE8764338.1"/>
    </source>
</evidence>
<dbReference type="Proteomes" id="UP000451860">
    <property type="component" value="Unassembled WGS sequence"/>
</dbReference>
<proteinExistence type="predicted"/>
<sequence>MTAGDGTARAGLVVVSHSVRLAEGVVEVAAQMAPDVRLRPAGGTDDDRVGTSFDKVESAVTGLLDEPGISGVVVLTDLGSATMTAESVLEFLDDDARERVVLADGPLVEGAVAGAVAAQSGAAPAAVAAAVAEAARSF</sequence>
<evidence type="ECO:0000259" key="6">
    <source>
        <dbReference type="PROSITE" id="PS51096"/>
    </source>
</evidence>
<dbReference type="PANTHER" id="PTHR38594">
    <property type="entry name" value="PEP-DEPENDENT DIHYDROXYACETONE KINASE, PHOSPHORYL DONOR SUBUNIT DHAM"/>
    <property type="match status" value="1"/>
</dbReference>
<dbReference type="SUPFAM" id="SSF53062">
    <property type="entry name" value="PTS system fructose IIA component-like"/>
    <property type="match status" value="1"/>
</dbReference>
<dbReference type="GO" id="GO:0019563">
    <property type="term" value="P:glycerol catabolic process"/>
    <property type="evidence" value="ECO:0007669"/>
    <property type="project" value="InterPro"/>
</dbReference>
<feature type="non-terminal residue" evidence="7">
    <location>
        <position position="138"/>
    </location>
</feature>
<dbReference type="InterPro" id="IPR012844">
    <property type="entry name" value="DhaM_N"/>
</dbReference>
<organism evidence="7 8">
    <name type="scientific">Georgenia thermotolerans</name>
    <dbReference type="NCBI Taxonomy" id="527326"/>
    <lineage>
        <taxon>Bacteria</taxon>
        <taxon>Bacillati</taxon>
        <taxon>Actinomycetota</taxon>
        <taxon>Actinomycetes</taxon>
        <taxon>Micrococcales</taxon>
        <taxon>Bogoriellaceae</taxon>
        <taxon>Georgenia</taxon>
    </lineage>
</organism>
<dbReference type="InterPro" id="IPR039643">
    <property type="entry name" value="DhaM"/>
</dbReference>
<dbReference type="EMBL" id="WHJE01000036">
    <property type="protein sequence ID" value="KAE8764338.1"/>
    <property type="molecule type" value="Genomic_DNA"/>
</dbReference>
<keyword evidence="7" id="KW-0418">Kinase</keyword>
<comment type="subunit">
    <text evidence="5">Homodimer. The dihydroxyacetone kinase complex is composed of a homodimer of DhaM, a homodimer of DhaK and the subunit DhaL.</text>
</comment>
<name>A0A7J5UPK2_9MICO</name>
<dbReference type="InterPro" id="IPR036662">
    <property type="entry name" value="PTS_EIIA_man-typ_sf"/>
</dbReference>
<comment type="caution">
    <text evidence="7">The sequence shown here is derived from an EMBL/GenBank/DDBJ whole genome shotgun (WGS) entry which is preliminary data.</text>
</comment>
<evidence type="ECO:0000256" key="4">
    <source>
        <dbReference type="ARBA" id="ARBA00022679"/>
    </source>
</evidence>
<dbReference type="Gene3D" id="3.40.50.510">
    <property type="entry name" value="Phosphotransferase system, mannose-type IIA component"/>
    <property type="match status" value="1"/>
</dbReference>
<accession>A0A7J5UPK2</accession>
<comment type="function">
    <text evidence="2">Component of the dihydroxyacetone kinase complex, which is responsible for the phosphoenolpyruvate (PEP)-dependent phosphorylation of dihydroxyacetone. DhaM serves as the phosphoryl donor. Is phosphorylated by phosphoenolpyruvate in an EI- and HPr-dependent reaction, and a phosphorelay system on histidine residues finally leads to phosphoryl transfer to DhaL and dihydroxyacetone.</text>
</comment>
<dbReference type="GO" id="GO:0009401">
    <property type="term" value="P:phosphoenolpyruvate-dependent sugar phosphotransferase system"/>
    <property type="evidence" value="ECO:0007669"/>
    <property type="project" value="InterPro"/>
</dbReference>
<dbReference type="GO" id="GO:0016020">
    <property type="term" value="C:membrane"/>
    <property type="evidence" value="ECO:0007669"/>
    <property type="project" value="InterPro"/>
</dbReference>
<evidence type="ECO:0000256" key="2">
    <source>
        <dbReference type="ARBA" id="ARBA00002788"/>
    </source>
</evidence>
<dbReference type="EC" id="2.7.1.121" evidence="3"/>
<dbReference type="AlphaFoldDB" id="A0A7J5UPK2"/>
<dbReference type="Pfam" id="PF03610">
    <property type="entry name" value="EIIA-man"/>
    <property type="match status" value="1"/>
</dbReference>
<reference evidence="7 8" key="1">
    <citation type="submission" date="2019-10" db="EMBL/GenBank/DDBJ databases">
        <title>Georgenia wutianyii sp. nov. and Georgenia yuyongxinii sp. nov. isolated from plateau pika (Ochotona curzoniae) in the Qinghai-Tibet plateau of China.</title>
        <authorList>
            <person name="Tian Z."/>
        </authorList>
    </citation>
    <scope>NUCLEOTIDE SEQUENCE [LARGE SCALE GENOMIC DNA]</scope>
    <source>
        <strain evidence="7 8">DSM 21501</strain>
    </source>
</reference>
<gene>
    <name evidence="7" type="primary">dhaM</name>
    <name evidence="7" type="ORF">GB883_09670</name>
</gene>
<protein>
    <recommendedName>
        <fullName evidence="3">phosphoenolpyruvate--glycerone phosphotransferase</fullName>
        <ecNumber evidence="3">2.7.1.121</ecNumber>
    </recommendedName>
</protein>
<evidence type="ECO:0000313" key="8">
    <source>
        <dbReference type="Proteomes" id="UP000451860"/>
    </source>
</evidence>
<dbReference type="GO" id="GO:0047324">
    <property type="term" value="F:phosphoenolpyruvate-glycerone phosphotransferase activity"/>
    <property type="evidence" value="ECO:0007669"/>
    <property type="project" value="UniProtKB-EC"/>
</dbReference>